<keyword evidence="2" id="KW-0378">Hydrolase</keyword>
<dbReference type="InterPro" id="IPR029000">
    <property type="entry name" value="Cyclophilin-like_dom_sf"/>
</dbReference>
<organism evidence="6 7">
    <name type="scientific">Vibrio ulleungensis</name>
    <dbReference type="NCBI Taxonomy" id="2807619"/>
    <lineage>
        <taxon>Bacteria</taxon>
        <taxon>Pseudomonadati</taxon>
        <taxon>Pseudomonadota</taxon>
        <taxon>Gammaproteobacteria</taxon>
        <taxon>Vibrionales</taxon>
        <taxon>Vibrionaceae</taxon>
        <taxon>Vibrio</taxon>
    </lineage>
</organism>
<evidence type="ECO:0000256" key="3">
    <source>
        <dbReference type="ARBA" id="ARBA00022840"/>
    </source>
</evidence>
<dbReference type="EMBL" id="JAFEUM010000001">
    <property type="protein sequence ID" value="MBM7035685.1"/>
    <property type="molecule type" value="Genomic_DNA"/>
</dbReference>
<dbReference type="Pfam" id="PF02626">
    <property type="entry name" value="CT_A_B"/>
    <property type="match status" value="1"/>
</dbReference>
<proteinExistence type="predicted"/>
<dbReference type="Gene3D" id="2.40.100.10">
    <property type="entry name" value="Cyclophilin-like"/>
    <property type="match status" value="1"/>
</dbReference>
<dbReference type="SUPFAM" id="SSF50891">
    <property type="entry name" value="Cyclophilin-like"/>
    <property type="match status" value="1"/>
</dbReference>
<dbReference type="PANTHER" id="PTHR43309">
    <property type="entry name" value="5-OXOPROLINASE SUBUNIT C"/>
    <property type="match status" value="1"/>
</dbReference>
<evidence type="ECO:0000313" key="7">
    <source>
        <dbReference type="Proteomes" id="UP000809621"/>
    </source>
</evidence>
<dbReference type="InterPro" id="IPR003778">
    <property type="entry name" value="CT_A_B"/>
</dbReference>
<dbReference type="PANTHER" id="PTHR43309:SF4">
    <property type="entry name" value="CARBOXYLTRANSFERASE DOMAIN-CONTAINING PROTEIN"/>
    <property type="match status" value="1"/>
</dbReference>
<feature type="compositionally biased region" description="Polar residues" evidence="4">
    <location>
        <begin position="154"/>
        <end position="169"/>
    </location>
</feature>
<keyword evidence="7" id="KW-1185">Reference proteome</keyword>
<evidence type="ECO:0000256" key="4">
    <source>
        <dbReference type="SAM" id="MobiDB-lite"/>
    </source>
</evidence>
<evidence type="ECO:0000256" key="2">
    <source>
        <dbReference type="ARBA" id="ARBA00022801"/>
    </source>
</evidence>
<evidence type="ECO:0000259" key="5">
    <source>
        <dbReference type="SMART" id="SM00797"/>
    </source>
</evidence>
<reference evidence="6 7" key="1">
    <citation type="submission" date="2021-02" db="EMBL/GenBank/DDBJ databases">
        <authorList>
            <person name="Park J.-S."/>
        </authorList>
    </citation>
    <scope>NUCLEOTIDE SEQUENCE [LARGE SCALE GENOMIC DNA]</scope>
    <source>
        <strain evidence="6 7">188UL20-2</strain>
    </source>
</reference>
<dbReference type="Proteomes" id="UP000809621">
    <property type="component" value="Unassembled WGS sequence"/>
</dbReference>
<keyword evidence="3" id="KW-0067">ATP-binding</keyword>
<comment type="caution">
    <text evidence="6">The sequence shown here is derived from an EMBL/GenBank/DDBJ whole genome shotgun (WGS) entry which is preliminary data.</text>
</comment>
<feature type="region of interest" description="Disordered" evidence="4">
    <location>
        <begin position="143"/>
        <end position="177"/>
    </location>
</feature>
<protein>
    <submittedName>
        <fullName evidence="6">Biotin-dependent carboxyltransferase family protein</fullName>
    </submittedName>
</protein>
<keyword evidence="1" id="KW-0547">Nucleotide-binding</keyword>
<evidence type="ECO:0000313" key="6">
    <source>
        <dbReference type="EMBL" id="MBM7035685.1"/>
    </source>
</evidence>
<dbReference type="RefSeq" id="WP_205157266.1">
    <property type="nucleotide sequence ID" value="NZ_JAFEUM010000001.1"/>
</dbReference>
<accession>A0ABS2HDL6</accession>
<feature type="domain" description="Carboxyltransferase" evidence="5">
    <location>
        <begin position="25"/>
        <end position="328"/>
    </location>
</feature>
<dbReference type="InterPro" id="IPR052708">
    <property type="entry name" value="PxpC"/>
</dbReference>
<name>A0ABS2HDL6_9VIBR</name>
<gene>
    <name evidence="6" type="ORF">JQC93_04625</name>
</gene>
<evidence type="ECO:0000256" key="1">
    <source>
        <dbReference type="ARBA" id="ARBA00022741"/>
    </source>
</evidence>
<sequence>MSCLEVLSPGVRSLIQDCGRPMHKSLGIPLGGAFDGYSYRWANHLLGNAANRPTIEIDIGLAKFKILKPVRVAITGAQSRVLVDGEVAASWSVLRLSPGQTLSLQPARRGLRSYLAIENGFDVTCQLDSASTDPLLGIGGTSANGHPLIKGERLSQQNGRASSRTAEQSSTKDKTPQRVSSRFALNYLLQTHSASESDCVRLEIVPCYQVDKFSEATLKAFTEQEFEVSKDSNRMGIRLLGTCLYDNYSTATQIVSEGVVPGAVQIMPNGLPTILGVDAQTIGGYPKIGVLPMVSRWTLGQLASGTKVRFEWTSWQQSKRHSDQWRRFFRY</sequence>
<dbReference type="SMART" id="SM00797">
    <property type="entry name" value="AHS2"/>
    <property type="match status" value="1"/>
</dbReference>